<evidence type="ECO:0000256" key="1">
    <source>
        <dbReference type="ARBA" id="ARBA00005937"/>
    </source>
</evidence>
<dbReference type="RefSeq" id="WP_200773794.1">
    <property type="nucleotide sequence ID" value="NZ_FNNG01000016.1"/>
</dbReference>
<dbReference type="PANTHER" id="PTHR36984:SF1">
    <property type="entry name" value="CRISPR-ASSOCIATED ENDORIBONUCLEASE CAS6 1"/>
    <property type="match status" value="1"/>
</dbReference>
<feature type="active site" description="Proton donor" evidence="6">
    <location>
        <position position="42"/>
    </location>
</feature>
<dbReference type="EMBL" id="FNNG01000016">
    <property type="protein sequence ID" value="SDX68117.1"/>
    <property type="molecule type" value="Genomic_DNA"/>
</dbReference>
<keyword evidence="3" id="KW-0051">Antiviral defense</keyword>
<gene>
    <name evidence="8" type="ORF">SAMN05660923_02721</name>
</gene>
<comment type="similarity">
    <text evidence="1 4">Belongs to the CRISPR-associated protein Cas6/Cse3/CasE family.</text>
</comment>
<keyword evidence="9" id="KW-1185">Reference proteome</keyword>
<dbReference type="Pfam" id="PF01881">
    <property type="entry name" value="Cas_Cas6_C"/>
    <property type="match status" value="1"/>
</dbReference>
<dbReference type="NCBIfam" id="TIGR01877">
    <property type="entry name" value="cas_cas6"/>
    <property type="match status" value="1"/>
</dbReference>
<reference evidence="8 9" key="1">
    <citation type="submission" date="2016-10" db="EMBL/GenBank/DDBJ databases">
        <authorList>
            <person name="de Groot N.N."/>
        </authorList>
    </citation>
    <scope>NUCLEOTIDE SEQUENCE [LARGE SCALE GENOMIC DNA]</scope>
    <source>
        <strain evidence="8 9">DSM 23310</strain>
    </source>
</reference>
<evidence type="ECO:0000256" key="2">
    <source>
        <dbReference type="ARBA" id="ARBA00022884"/>
    </source>
</evidence>
<sequence>MKEIITFYPIDSDKVVLPIQYNHMVQGMIYSILDAELAYFLHEKGFQNQKRTFKMFSFSRLKGSYTLDKKNDLIIFDGPVKLTISSHYDEFSNSIGNGFLRCQRVRLGNNNLEVRELAIEREIVNSEEIRVYALSPISVYSTLLRKDGRKFTYFFNPKEEEFSKIISNNLKNKYRAFYSKEPPEGEVKIKPIGLSKLAVVNYKEFIIKGYTGKFLMKGDSLLLQLGVDTGLGSKNSQGFGCVKLI</sequence>
<evidence type="ECO:0000313" key="8">
    <source>
        <dbReference type="EMBL" id="SDX68117.1"/>
    </source>
</evidence>
<evidence type="ECO:0000313" key="9">
    <source>
        <dbReference type="Proteomes" id="UP000198828"/>
    </source>
</evidence>
<dbReference type="GO" id="GO:0016788">
    <property type="term" value="F:hydrolase activity, acting on ester bonds"/>
    <property type="evidence" value="ECO:0007669"/>
    <property type="project" value="InterPro"/>
</dbReference>
<dbReference type="PANTHER" id="PTHR36984">
    <property type="entry name" value="CRISPR-ASSOCIATED ENDORIBONUCLEASE CAS6 1"/>
    <property type="match status" value="1"/>
</dbReference>
<protein>
    <recommendedName>
        <fullName evidence="4">CRISPR-associated endoribonuclease</fullName>
    </recommendedName>
</protein>
<evidence type="ECO:0000256" key="4">
    <source>
        <dbReference type="PIRNR" id="PIRNR005054"/>
    </source>
</evidence>
<dbReference type="Gene3D" id="3.30.70.1900">
    <property type="match status" value="1"/>
</dbReference>
<comment type="function">
    <text evidence="4">CRISPR (clustered regularly interspaced short palindromic repeat), is an adaptive immune system that provides protection against mobile genetic elements (viruses, transposable elements and conjugative plasmids). CRISPR clusters contain sequences complementary to antecedent mobile elements and target invading nucleic acids. CRISPR clusters are transcribed and processed into CRISPR RNA (crRNA).</text>
</comment>
<dbReference type="PIRSF" id="PIRSF005054">
    <property type="entry name" value="PF1131"/>
    <property type="match status" value="1"/>
</dbReference>
<proteinExistence type="inferred from homology"/>
<dbReference type="Proteomes" id="UP000198828">
    <property type="component" value="Unassembled WGS sequence"/>
</dbReference>
<keyword evidence="2" id="KW-0694">RNA-binding</keyword>
<evidence type="ECO:0000259" key="7">
    <source>
        <dbReference type="Pfam" id="PF01881"/>
    </source>
</evidence>
<dbReference type="InterPro" id="IPR010156">
    <property type="entry name" value="CRISPR-assoc_prot_Cas6"/>
</dbReference>
<feature type="active site" description="Proton acceptor" evidence="6">
    <location>
        <position position="30"/>
    </location>
</feature>
<feature type="domain" description="CRISPR associated protein Cas6 C-terminal" evidence="7">
    <location>
        <begin position="125"/>
        <end position="244"/>
    </location>
</feature>
<dbReference type="Gene3D" id="3.30.70.1890">
    <property type="match status" value="1"/>
</dbReference>
<evidence type="ECO:0000256" key="3">
    <source>
        <dbReference type="ARBA" id="ARBA00023118"/>
    </source>
</evidence>
<organism evidence="8 9">
    <name type="scientific">Tepidimicrobium xylanilyticum</name>
    <dbReference type="NCBI Taxonomy" id="1123352"/>
    <lineage>
        <taxon>Bacteria</taxon>
        <taxon>Bacillati</taxon>
        <taxon>Bacillota</taxon>
        <taxon>Tissierellia</taxon>
        <taxon>Tissierellales</taxon>
        <taxon>Tepidimicrobiaceae</taxon>
        <taxon>Tepidimicrobium</taxon>
    </lineage>
</organism>
<dbReference type="InterPro" id="IPR049435">
    <property type="entry name" value="Cas_Cas6_C"/>
</dbReference>
<dbReference type="GO" id="GO:0003723">
    <property type="term" value="F:RNA binding"/>
    <property type="evidence" value="ECO:0007669"/>
    <property type="project" value="UniProtKB-KW"/>
</dbReference>
<evidence type="ECO:0000256" key="6">
    <source>
        <dbReference type="PIRSR" id="PIRSR005054-50"/>
    </source>
</evidence>
<accession>A0A1H3DP30</accession>
<dbReference type="InterPro" id="IPR045747">
    <property type="entry name" value="CRISPR-assoc_prot_Cas6_N_sf"/>
</dbReference>
<feature type="site" description="Transition state stabilizer" evidence="5">
    <location>
        <position position="54"/>
    </location>
</feature>
<evidence type="ECO:0000256" key="5">
    <source>
        <dbReference type="PIRSR" id="PIRSR005054-1"/>
    </source>
</evidence>
<dbReference type="CDD" id="cd21140">
    <property type="entry name" value="Cas6_I-like"/>
    <property type="match status" value="1"/>
</dbReference>
<dbReference type="GO" id="GO:0051607">
    <property type="term" value="P:defense response to virus"/>
    <property type="evidence" value="ECO:0007669"/>
    <property type="project" value="UniProtKB-KW"/>
</dbReference>
<name>A0A1H3DP30_9FIRM</name>
<dbReference type="AlphaFoldDB" id="A0A1H3DP30"/>